<name>A0ACC2CUX3_DIPCM</name>
<proteinExistence type="predicted"/>
<reference evidence="2" key="1">
    <citation type="journal article" date="2024" name="Proc. Natl. Acad. Sci. U.S.A.">
        <title>Extraordinary preservation of gene collinearity over three hundred million years revealed in homosporous lycophytes.</title>
        <authorList>
            <person name="Li C."/>
            <person name="Wickell D."/>
            <person name="Kuo L.Y."/>
            <person name="Chen X."/>
            <person name="Nie B."/>
            <person name="Liao X."/>
            <person name="Peng D."/>
            <person name="Ji J."/>
            <person name="Jenkins J."/>
            <person name="Williams M."/>
            <person name="Shu S."/>
            <person name="Plott C."/>
            <person name="Barry K."/>
            <person name="Rajasekar S."/>
            <person name="Grimwood J."/>
            <person name="Han X."/>
            <person name="Sun S."/>
            <person name="Hou Z."/>
            <person name="He W."/>
            <person name="Dai G."/>
            <person name="Sun C."/>
            <person name="Schmutz J."/>
            <person name="Leebens-Mack J.H."/>
            <person name="Li F.W."/>
            <person name="Wang L."/>
        </authorList>
    </citation>
    <scope>NUCLEOTIDE SEQUENCE [LARGE SCALE GENOMIC DNA]</scope>
    <source>
        <strain evidence="2">cv. PW_Plant_1</strain>
    </source>
</reference>
<gene>
    <name evidence="1" type="ORF">O6H91_08G010000</name>
</gene>
<accession>A0ACC2CUX3</accession>
<dbReference type="Proteomes" id="UP001162992">
    <property type="component" value="Chromosome 8"/>
</dbReference>
<organism evidence="1 2">
    <name type="scientific">Diphasiastrum complanatum</name>
    <name type="common">Issler's clubmoss</name>
    <name type="synonym">Lycopodium complanatum</name>
    <dbReference type="NCBI Taxonomy" id="34168"/>
    <lineage>
        <taxon>Eukaryota</taxon>
        <taxon>Viridiplantae</taxon>
        <taxon>Streptophyta</taxon>
        <taxon>Embryophyta</taxon>
        <taxon>Tracheophyta</taxon>
        <taxon>Lycopodiopsida</taxon>
        <taxon>Lycopodiales</taxon>
        <taxon>Lycopodiaceae</taxon>
        <taxon>Lycopodioideae</taxon>
        <taxon>Diphasiastrum</taxon>
    </lineage>
</organism>
<evidence type="ECO:0000313" key="2">
    <source>
        <dbReference type="Proteomes" id="UP001162992"/>
    </source>
</evidence>
<keyword evidence="2" id="KW-1185">Reference proteome</keyword>
<evidence type="ECO:0000313" key="1">
    <source>
        <dbReference type="EMBL" id="KAJ7545785.1"/>
    </source>
</evidence>
<dbReference type="EMBL" id="CM055099">
    <property type="protein sequence ID" value="KAJ7545785.1"/>
    <property type="molecule type" value="Genomic_DNA"/>
</dbReference>
<sequence>MKREFSILQNQVVPSELMSEGARPDAVSQIFMSDYQDKLEDFLGGSSGISQGFHGRFQHGNEDESFYDQTAASLSTESQEFTYSSSPVDSMFKDVPYVFPACSMIESELFPTLIDQHEISNAIQEDNPHPCISFLHSIPARDLLYSLEPRNKFTMDSAFSNSDLDVSHDSCTFDHSSGSMNDSPYLQSSSVTYDGHPRDMTMDECALSELSLHLYNESSQLNTSDLINDSQILNMKNYYVQPDVYSNQVFSIASSGKDGALPVEPQFSFVGNLQPQSHPDAFVVKEEATDLGNKVSSGDSDKAETYSIQSAEKFGQRTSKYRGVTKHRWTHRFEAHLWDSSYVIKKDGKSRKGRQVYLGGYDKEEIAARAYDLAALKYWGPDAIINFPLSTYRKELKEMKDVTKQEFVASLRRKSSGFSRGASKYRGVTRHHQQGRWQARIGRVAGHKDLYLGTYSTEEEAAQAYDRAAIKYRGVRAITNFEMSKYIDVPSDDIKSSTIEIYGQKFDQWNQNMILDSANQEIICTTGQEWHTFLEHLLHSQNNEVRWYRGEHPNQNQLVIDNRLNPDYGKFQSSLRTCHTLLDCMR</sequence>
<protein>
    <submittedName>
        <fullName evidence="1">Uncharacterized protein</fullName>
    </submittedName>
</protein>
<comment type="caution">
    <text evidence="1">The sequence shown here is derived from an EMBL/GenBank/DDBJ whole genome shotgun (WGS) entry which is preliminary data.</text>
</comment>